<dbReference type="AlphaFoldDB" id="A0A9Q0NED7"/>
<dbReference type="GO" id="GO:0052650">
    <property type="term" value="F:all-trans-retinol dehydrogenase (NADP+) activity"/>
    <property type="evidence" value="ECO:0007669"/>
    <property type="project" value="UniProtKB-ARBA"/>
</dbReference>
<evidence type="ECO:0000313" key="15">
    <source>
        <dbReference type="Proteomes" id="UP001151699"/>
    </source>
</evidence>
<evidence type="ECO:0000256" key="4">
    <source>
        <dbReference type="ARBA" id="ARBA00022857"/>
    </source>
</evidence>
<keyword evidence="6" id="KW-0560">Oxidoreductase</keyword>
<comment type="similarity">
    <text evidence="2 12">Belongs to the short-chain dehydrogenases/reductases (SDR) family.</text>
</comment>
<dbReference type="OrthoDB" id="5840532at2759"/>
<sequence length="339" mass="37612">MIRLNQVYEHAKIILDVTVIVIQFVFEIIYSLIKKVIRDKPKDISGEIVLITGTAHGIGKELALQYTAQGCEVICVDINEENNDKVVEEANSLRMGTAYGYKCDVRNREELKKLSDQIISDVGHVSVVVNNAGVMPSHPLLRHTENEIRQVFEVNVFANFWILESFLPHLLSKGRGHVIAISSMAGLCGLNNLVPYCATKFAVRGLMEGLTEEIRLTQNSSVCADSLRVEEAAIPTDVHKPNKKEVQDIQGSSIKTTVIYPFVVDTGLCKQPKTRFPSLLGIVPAKSAAAAIIDAHRRNLKEISIPSYLLALHNIFRCLPINCGYLFRDFVDAGVESDL</sequence>
<evidence type="ECO:0000256" key="10">
    <source>
        <dbReference type="ARBA" id="ARBA00068717"/>
    </source>
</evidence>
<evidence type="ECO:0000256" key="12">
    <source>
        <dbReference type="RuleBase" id="RU000363"/>
    </source>
</evidence>
<dbReference type="InterPro" id="IPR036291">
    <property type="entry name" value="NAD(P)-bd_dom_sf"/>
</dbReference>
<keyword evidence="5 13" id="KW-1133">Transmembrane helix</keyword>
<protein>
    <recommendedName>
        <fullName evidence="10">Short-chain dehydrogenase/reductase 3</fullName>
    </recommendedName>
    <alternativeName>
        <fullName evidence="11">Retinal short-chain dehydrogenase/reductase 1</fullName>
    </alternativeName>
</protein>
<comment type="subcellular location">
    <subcellularLocation>
        <location evidence="1">Membrane</location>
        <topology evidence="1">Multi-pass membrane protein</topology>
    </subcellularLocation>
</comment>
<dbReference type="SUPFAM" id="SSF51735">
    <property type="entry name" value="NAD(P)-binding Rossmann-fold domains"/>
    <property type="match status" value="1"/>
</dbReference>
<dbReference type="PANTHER" id="PTHR24322:SF736">
    <property type="entry name" value="RETINOL DEHYDROGENASE 10"/>
    <property type="match status" value="1"/>
</dbReference>
<dbReference type="FunFam" id="3.40.50.720:FF:000131">
    <property type="entry name" value="Short-chain dehydrogenase/reductase 3"/>
    <property type="match status" value="1"/>
</dbReference>
<comment type="function">
    <text evidence="9">Catalyzes the reduction of all-trans-retinal to all-trans-retinol in the presence of NADPH.</text>
</comment>
<dbReference type="Gene3D" id="3.40.50.720">
    <property type="entry name" value="NAD(P)-binding Rossmann-like Domain"/>
    <property type="match status" value="1"/>
</dbReference>
<dbReference type="GO" id="GO:0016020">
    <property type="term" value="C:membrane"/>
    <property type="evidence" value="ECO:0007669"/>
    <property type="project" value="UniProtKB-SubCell"/>
</dbReference>
<evidence type="ECO:0000256" key="11">
    <source>
        <dbReference type="ARBA" id="ARBA00082544"/>
    </source>
</evidence>
<evidence type="ECO:0000256" key="7">
    <source>
        <dbReference type="ARBA" id="ARBA00023098"/>
    </source>
</evidence>
<keyword evidence="3 13" id="KW-0812">Transmembrane</keyword>
<dbReference type="EMBL" id="WJQU01000001">
    <property type="protein sequence ID" value="KAJ6648782.1"/>
    <property type="molecule type" value="Genomic_DNA"/>
</dbReference>
<proteinExistence type="inferred from homology"/>
<evidence type="ECO:0000256" key="5">
    <source>
        <dbReference type="ARBA" id="ARBA00022989"/>
    </source>
</evidence>
<evidence type="ECO:0000256" key="1">
    <source>
        <dbReference type="ARBA" id="ARBA00004141"/>
    </source>
</evidence>
<evidence type="ECO:0000313" key="14">
    <source>
        <dbReference type="EMBL" id="KAJ6648782.1"/>
    </source>
</evidence>
<keyword evidence="7" id="KW-0443">Lipid metabolism</keyword>
<reference evidence="14" key="1">
    <citation type="submission" date="2022-07" db="EMBL/GenBank/DDBJ databases">
        <authorList>
            <person name="Trinca V."/>
            <person name="Uliana J.V.C."/>
            <person name="Torres T.T."/>
            <person name="Ward R.J."/>
            <person name="Monesi N."/>
        </authorList>
    </citation>
    <scope>NUCLEOTIDE SEQUENCE</scope>
    <source>
        <strain evidence="14">HSMRA1968</strain>
        <tissue evidence="14">Whole embryos</tissue>
    </source>
</reference>
<dbReference type="PRINTS" id="PR00080">
    <property type="entry name" value="SDRFAMILY"/>
</dbReference>
<evidence type="ECO:0000256" key="6">
    <source>
        <dbReference type="ARBA" id="ARBA00023002"/>
    </source>
</evidence>
<dbReference type="InterPro" id="IPR002347">
    <property type="entry name" value="SDR_fam"/>
</dbReference>
<evidence type="ECO:0000256" key="2">
    <source>
        <dbReference type="ARBA" id="ARBA00006484"/>
    </source>
</evidence>
<evidence type="ECO:0000256" key="9">
    <source>
        <dbReference type="ARBA" id="ARBA00059620"/>
    </source>
</evidence>
<feature type="transmembrane region" description="Helical" evidence="13">
    <location>
        <begin position="13"/>
        <end position="33"/>
    </location>
</feature>
<evidence type="ECO:0000256" key="8">
    <source>
        <dbReference type="ARBA" id="ARBA00023136"/>
    </source>
</evidence>
<comment type="caution">
    <text evidence="14">The sequence shown here is derived from an EMBL/GenBank/DDBJ whole genome shotgun (WGS) entry which is preliminary data.</text>
</comment>
<name>A0A9Q0NED7_9DIPT</name>
<dbReference type="PRINTS" id="PR00081">
    <property type="entry name" value="GDHRDH"/>
</dbReference>
<dbReference type="Proteomes" id="UP001151699">
    <property type="component" value="Chromosome A"/>
</dbReference>
<evidence type="ECO:0000256" key="3">
    <source>
        <dbReference type="ARBA" id="ARBA00022692"/>
    </source>
</evidence>
<gene>
    <name evidence="14" type="primary">SDR16C6_1</name>
    <name evidence="14" type="ORF">Bhyg_04013</name>
</gene>
<keyword evidence="15" id="KW-1185">Reference proteome</keyword>
<evidence type="ECO:0000256" key="13">
    <source>
        <dbReference type="SAM" id="Phobius"/>
    </source>
</evidence>
<keyword evidence="4" id="KW-0521">NADP</keyword>
<organism evidence="14 15">
    <name type="scientific">Pseudolycoriella hygida</name>
    <dbReference type="NCBI Taxonomy" id="35572"/>
    <lineage>
        <taxon>Eukaryota</taxon>
        <taxon>Metazoa</taxon>
        <taxon>Ecdysozoa</taxon>
        <taxon>Arthropoda</taxon>
        <taxon>Hexapoda</taxon>
        <taxon>Insecta</taxon>
        <taxon>Pterygota</taxon>
        <taxon>Neoptera</taxon>
        <taxon>Endopterygota</taxon>
        <taxon>Diptera</taxon>
        <taxon>Nematocera</taxon>
        <taxon>Sciaroidea</taxon>
        <taxon>Sciaridae</taxon>
        <taxon>Pseudolycoriella</taxon>
    </lineage>
</organism>
<dbReference type="PANTHER" id="PTHR24322">
    <property type="entry name" value="PKSB"/>
    <property type="match status" value="1"/>
</dbReference>
<keyword evidence="8 13" id="KW-0472">Membrane</keyword>
<dbReference type="GO" id="GO:0005811">
    <property type="term" value="C:lipid droplet"/>
    <property type="evidence" value="ECO:0007669"/>
    <property type="project" value="TreeGrafter"/>
</dbReference>
<dbReference type="Pfam" id="PF00106">
    <property type="entry name" value="adh_short"/>
    <property type="match status" value="1"/>
</dbReference>
<accession>A0A9Q0NED7</accession>